<gene>
    <name evidence="1" type="ORF">M441DRAFT_58489</name>
</gene>
<reference evidence="1 2" key="1">
    <citation type="submission" date="2016-07" db="EMBL/GenBank/DDBJ databases">
        <title>Multiple horizontal gene transfer events from other fungi enriched the ability of initially mycotrophic Trichoderma (Ascomycota) to feed on dead plant biomass.</title>
        <authorList>
            <consortium name="DOE Joint Genome Institute"/>
            <person name="Aerts A."/>
            <person name="Atanasova L."/>
            <person name="Chenthamara K."/>
            <person name="Zhang J."/>
            <person name="Grujic M."/>
            <person name="Henrissat B."/>
            <person name="Kuo A."/>
            <person name="Salamov A."/>
            <person name="Lipzen A."/>
            <person name="Labutti K."/>
            <person name="Barry K."/>
            <person name="Miao Y."/>
            <person name="Rahimi M.J."/>
            <person name="Shen Q."/>
            <person name="Grigoriev I.V."/>
            <person name="Kubicek C.P."/>
            <person name="Druzhinina I.S."/>
        </authorList>
    </citation>
    <scope>NUCLEOTIDE SEQUENCE [LARGE SCALE GENOMIC DNA]</scope>
    <source>
        <strain evidence="1 2">CBS 433.97</strain>
    </source>
</reference>
<name>A0A2T3Z8B8_TRIA4</name>
<protein>
    <submittedName>
        <fullName evidence="1">Uncharacterized protein</fullName>
    </submittedName>
</protein>
<accession>A0A2T3Z8B8</accession>
<evidence type="ECO:0000313" key="1">
    <source>
        <dbReference type="EMBL" id="PTB41048.1"/>
    </source>
</evidence>
<dbReference type="EMBL" id="KZ679262">
    <property type="protein sequence ID" value="PTB41048.1"/>
    <property type="molecule type" value="Genomic_DNA"/>
</dbReference>
<evidence type="ECO:0000313" key="2">
    <source>
        <dbReference type="Proteomes" id="UP000240493"/>
    </source>
</evidence>
<dbReference type="Proteomes" id="UP000240493">
    <property type="component" value="Unassembled WGS sequence"/>
</dbReference>
<keyword evidence="2" id="KW-1185">Reference proteome</keyword>
<proteinExistence type="predicted"/>
<dbReference type="AlphaFoldDB" id="A0A2T3Z8B8"/>
<sequence>MQKRAIPRFSFLVKIIKRPRQDHKALLLLTPPPPPLPWLLFHDENFSSLFPLYPFLLLACKLLEQPGRCS</sequence>
<organism evidence="1 2">
    <name type="scientific">Trichoderma asperellum (strain ATCC 204424 / CBS 433.97 / NBRC 101777)</name>
    <dbReference type="NCBI Taxonomy" id="1042311"/>
    <lineage>
        <taxon>Eukaryota</taxon>
        <taxon>Fungi</taxon>
        <taxon>Dikarya</taxon>
        <taxon>Ascomycota</taxon>
        <taxon>Pezizomycotina</taxon>
        <taxon>Sordariomycetes</taxon>
        <taxon>Hypocreomycetidae</taxon>
        <taxon>Hypocreales</taxon>
        <taxon>Hypocreaceae</taxon>
        <taxon>Trichoderma</taxon>
    </lineage>
</organism>